<accession>A0A7R8D1S1</accession>
<feature type="compositionally biased region" description="Basic residues" evidence="1">
    <location>
        <begin position="437"/>
        <end position="447"/>
    </location>
</feature>
<feature type="compositionally biased region" description="Acidic residues" evidence="1">
    <location>
        <begin position="941"/>
        <end position="953"/>
    </location>
</feature>
<feature type="region of interest" description="Disordered" evidence="1">
    <location>
        <begin position="1023"/>
        <end position="1062"/>
    </location>
</feature>
<feature type="region of interest" description="Disordered" evidence="1">
    <location>
        <begin position="1"/>
        <end position="101"/>
    </location>
</feature>
<dbReference type="AlphaFoldDB" id="A0A7R8D1S1"/>
<feature type="compositionally biased region" description="Basic and acidic residues" evidence="1">
    <location>
        <begin position="1"/>
        <end position="12"/>
    </location>
</feature>
<feature type="region of interest" description="Disordered" evidence="1">
    <location>
        <begin position="280"/>
        <end position="529"/>
    </location>
</feature>
<evidence type="ECO:0000313" key="3">
    <source>
        <dbReference type="Proteomes" id="UP000675881"/>
    </source>
</evidence>
<feature type="compositionally biased region" description="Basic residues" evidence="1">
    <location>
        <begin position="302"/>
        <end position="315"/>
    </location>
</feature>
<feature type="compositionally biased region" description="Polar residues" evidence="1">
    <location>
        <begin position="77"/>
        <end position="89"/>
    </location>
</feature>
<evidence type="ECO:0000313" key="2">
    <source>
        <dbReference type="EMBL" id="CAF2996183.1"/>
    </source>
</evidence>
<evidence type="ECO:0000256" key="1">
    <source>
        <dbReference type="SAM" id="MobiDB-lite"/>
    </source>
</evidence>
<feature type="region of interest" description="Disordered" evidence="1">
    <location>
        <begin position="918"/>
        <end position="962"/>
    </location>
</feature>
<feature type="compositionally biased region" description="Basic and acidic residues" evidence="1">
    <location>
        <begin position="48"/>
        <end position="70"/>
    </location>
</feature>
<dbReference type="Proteomes" id="UP000675881">
    <property type="component" value="Chromosome 7"/>
</dbReference>
<feature type="compositionally biased region" description="Acidic residues" evidence="1">
    <location>
        <begin position="320"/>
        <end position="329"/>
    </location>
</feature>
<sequence>MKRGEKEGERKNFIKMRKKEGQRSQKRKRKEEGEEGKGKGRVGGGMRGKNEKGTEGKELETKATAPRRDVAIAPKNPSWNAASNSKSNPGTPPPPNVKKRPKTEDFLTFLCLRGTNLLPPELDFFFSKASSQELELDEAEAVEDVEEPHEESKKRKNNLNSHLVKSSYNASVQALKRKYVAQRIAKQNELRSSPAKGRTEGMKTRSSDTLARRSARVASKPAFKSSKIIRKKPSAATIMAKRKTKKLLPKEFLECCLVWLLEEPSNAAFLRTMKKLPEGRSLRKRDVSEVDESSTDDESLRQTRRKTVKRQKSAKLGKSEEDEEEEEEMELRSRKRSKLTPKKETFINKREMRSLSRDSSESSTSTSKPLRKTKKRASLILNKTDSDIDEDGKISKKGESEKIIYSPKHDRHDRKNSSTGKDSSCDDKLHAVDTFKKKSSKEKKKQKSTSNLKELQDRLLQEAKKKISDDERNLSRPSSQIYDGNEISSTLISAPLRRLSKDGSSRNSTPPRKLLPRSELERTTSSSSRVTLMAAGASPLVQQSPIVPLNQPLVINTGGGNMTKTEVTMPHIASQQHQSTNSIPLIMPNNMMVHVRGPSGNVIQTGAIGIQLTGKPPSQVLTNPQAAAFMTRPSFNFAHQPLLRTDANLLNQTVVCNSNLVTQSSGISSSANLIMTPRVTSTELLSGLLTSTKQSTLSSQIALNSMNTATENPIRICTDVTTTNTQPLVSPGPPLLSPQEQITNKTPTKKLATPLLLNHSSKNAQTSITEIKATAAQNLPMCQVFVQNQNQNSLNQNSIPTILPGNNASNVPLTITTNSVETSSPSLSTTQSSIQYVGYSAALTPAPQGNISHSYANNVVQTKNVGSSSITTTTPTTYDRNNSSRFIVIKYTTFKSKVGLFENKQGKKVQQCGISLKDEKESITESSDSNRIVQLDISKENEDEGSSSDDSSEETGGSIPIPPELASQLAAQAAKESSSNENNLLYSFKKTILGRVLALHHSIKTSGARIIGGRDDESVTISLKNDDSTRKKKSHSIMPSVRAKSQKHLGNDSESDSISTASDIQERNRVILRDEPASCLGRIESFERFPKLGQHAHLIEAPFINLQRKNLKIL</sequence>
<feature type="compositionally biased region" description="Polar residues" evidence="1">
    <location>
        <begin position="475"/>
        <end position="492"/>
    </location>
</feature>
<dbReference type="OrthoDB" id="8951118at2759"/>
<organism evidence="2 3">
    <name type="scientific">Lepeophtheirus salmonis</name>
    <name type="common">Salmon louse</name>
    <name type="synonym">Caligus salmonis</name>
    <dbReference type="NCBI Taxonomy" id="72036"/>
    <lineage>
        <taxon>Eukaryota</taxon>
        <taxon>Metazoa</taxon>
        <taxon>Ecdysozoa</taxon>
        <taxon>Arthropoda</taxon>
        <taxon>Crustacea</taxon>
        <taxon>Multicrustacea</taxon>
        <taxon>Hexanauplia</taxon>
        <taxon>Copepoda</taxon>
        <taxon>Siphonostomatoida</taxon>
        <taxon>Caligidae</taxon>
        <taxon>Lepeophtheirus</taxon>
    </lineage>
</organism>
<feature type="compositionally biased region" description="Basic and acidic residues" evidence="1">
    <location>
        <begin position="341"/>
        <end position="360"/>
    </location>
</feature>
<feature type="region of interest" description="Disordered" evidence="1">
    <location>
        <begin position="188"/>
        <end position="225"/>
    </location>
</feature>
<gene>
    <name evidence="2" type="ORF">LSAA_13401</name>
</gene>
<feature type="compositionally biased region" description="Basic and acidic residues" evidence="1">
    <location>
        <begin position="454"/>
        <end position="474"/>
    </location>
</feature>
<dbReference type="EMBL" id="HG994586">
    <property type="protein sequence ID" value="CAF2996183.1"/>
    <property type="molecule type" value="Genomic_DNA"/>
</dbReference>
<feature type="compositionally biased region" description="Basic residues" evidence="1">
    <location>
        <begin position="13"/>
        <end position="29"/>
    </location>
</feature>
<feature type="compositionally biased region" description="Basic and acidic residues" evidence="1">
    <location>
        <begin position="197"/>
        <end position="206"/>
    </location>
</feature>
<proteinExistence type="predicted"/>
<reference evidence="2" key="1">
    <citation type="submission" date="2021-02" db="EMBL/GenBank/DDBJ databases">
        <authorList>
            <person name="Bekaert M."/>
        </authorList>
    </citation>
    <scope>NUCLEOTIDE SEQUENCE</scope>
    <source>
        <strain evidence="2">IoA-00</strain>
    </source>
</reference>
<keyword evidence="3" id="KW-1185">Reference proteome</keyword>
<protein>
    <submittedName>
        <fullName evidence="2">JARID2</fullName>
    </submittedName>
</protein>
<feature type="compositionally biased region" description="Acidic residues" evidence="1">
    <location>
        <begin position="136"/>
        <end position="149"/>
    </location>
</feature>
<feature type="compositionally biased region" description="Basic and acidic residues" evidence="1">
    <location>
        <begin position="423"/>
        <end position="436"/>
    </location>
</feature>
<name>A0A7R8D1S1_LEPSM</name>
<feature type="compositionally biased region" description="Basic and acidic residues" evidence="1">
    <location>
        <begin position="391"/>
        <end position="416"/>
    </location>
</feature>
<feature type="region of interest" description="Disordered" evidence="1">
    <location>
        <begin position="136"/>
        <end position="162"/>
    </location>
</feature>